<dbReference type="InterPro" id="IPR051450">
    <property type="entry name" value="Gfo/Idh/MocA_Oxidoreductases"/>
</dbReference>
<name>A0A171KP48_9BURK</name>
<evidence type="ECO:0000313" key="4">
    <source>
        <dbReference type="Proteomes" id="UP000078084"/>
    </source>
</evidence>
<dbReference type="GeneID" id="99725356"/>
<dbReference type="SUPFAM" id="SSF51735">
    <property type="entry name" value="NAD(P)-binding Rossmann-fold domains"/>
    <property type="match status" value="1"/>
</dbReference>
<evidence type="ECO:0000259" key="1">
    <source>
        <dbReference type="Pfam" id="PF01408"/>
    </source>
</evidence>
<dbReference type="PATRIC" id="fig|206506.3.peg.3300"/>
<organism evidence="3 4">
    <name type="scientific">Kerstersia gyiorum</name>
    <dbReference type="NCBI Taxonomy" id="206506"/>
    <lineage>
        <taxon>Bacteria</taxon>
        <taxon>Pseudomonadati</taxon>
        <taxon>Pseudomonadota</taxon>
        <taxon>Betaproteobacteria</taxon>
        <taxon>Burkholderiales</taxon>
        <taxon>Alcaligenaceae</taxon>
        <taxon>Kerstersia</taxon>
    </lineage>
</organism>
<reference evidence="3 4" key="1">
    <citation type="submission" date="2015-04" db="EMBL/GenBank/DDBJ databases">
        <title>Genome sequence of Kerstersia gyiorum CG1.</title>
        <authorList>
            <person name="Greninger A.L."/>
            <person name="Kozyreva V."/>
            <person name="Chaturvedi V."/>
        </authorList>
    </citation>
    <scope>NUCLEOTIDE SEQUENCE [LARGE SCALE GENOMIC DNA]</scope>
    <source>
        <strain evidence="3 4">CG1</strain>
    </source>
</reference>
<evidence type="ECO:0000259" key="2">
    <source>
        <dbReference type="Pfam" id="PF22725"/>
    </source>
</evidence>
<dbReference type="OrthoDB" id="9793050at2"/>
<dbReference type="AlphaFoldDB" id="A0A171KP48"/>
<dbReference type="PANTHER" id="PTHR43377">
    <property type="entry name" value="BILIVERDIN REDUCTASE A"/>
    <property type="match status" value="1"/>
</dbReference>
<comment type="caution">
    <text evidence="3">The sequence shown here is derived from an EMBL/GenBank/DDBJ whole genome shotgun (WGS) entry which is preliminary data.</text>
</comment>
<dbReference type="GO" id="GO:0000166">
    <property type="term" value="F:nucleotide binding"/>
    <property type="evidence" value="ECO:0007669"/>
    <property type="project" value="InterPro"/>
</dbReference>
<gene>
    <name evidence="3" type="ORF">AAV32_15505</name>
</gene>
<feature type="domain" description="GFO/IDH/MocA-like oxidoreductase" evidence="2">
    <location>
        <begin position="130"/>
        <end position="235"/>
    </location>
</feature>
<dbReference type="Gene3D" id="3.30.360.10">
    <property type="entry name" value="Dihydrodipicolinate Reductase, domain 2"/>
    <property type="match status" value="1"/>
</dbReference>
<proteinExistence type="predicted"/>
<dbReference type="PANTHER" id="PTHR43377:SF8">
    <property type="entry name" value="BLR3664 PROTEIN"/>
    <property type="match status" value="1"/>
</dbReference>
<dbReference type="Pfam" id="PF22725">
    <property type="entry name" value="GFO_IDH_MocA_C3"/>
    <property type="match status" value="1"/>
</dbReference>
<dbReference type="InterPro" id="IPR000683">
    <property type="entry name" value="Gfo/Idh/MocA-like_OxRdtase_N"/>
</dbReference>
<protein>
    <submittedName>
        <fullName evidence="3">Oxidoreductase</fullName>
    </submittedName>
</protein>
<dbReference type="STRING" id="206506.AAV32_15505"/>
<dbReference type="InterPro" id="IPR055170">
    <property type="entry name" value="GFO_IDH_MocA-like_dom"/>
</dbReference>
<dbReference type="InterPro" id="IPR036291">
    <property type="entry name" value="NAD(P)-bd_dom_sf"/>
</dbReference>
<dbReference type="SUPFAM" id="SSF55347">
    <property type="entry name" value="Glyceraldehyde-3-phosphate dehydrogenase-like, C-terminal domain"/>
    <property type="match status" value="1"/>
</dbReference>
<evidence type="ECO:0000313" key="3">
    <source>
        <dbReference type="EMBL" id="KKO70665.1"/>
    </source>
</evidence>
<sequence length="344" mass="36786">MARKNLAVIGAGAIGRIHIEAALRSAQWRLSAVVDPTDAGRAQAEQAGAAWYADIDAMYAAQRPDGVIVATPNHTHVSLGVSCLERGSAVLVEKPIADSVAEARQLCDAAQRLGQALLVGHQRRHNVILRQAREIVASGRLGRIVAANGMAAFMKPDSYFEAAWRREPGGGPILINMIHDIDLLRFLLGEVLSVQAVSANTVRGHAVEDTAAVVLSFASGALATLTVSDTAASPWCWDMAAGEAEHYPRQNVNSHYLVGTQASLTLPLLEVWEYRGQPGWHAPLTMERTAPHLGHPYDEQLRHFAAVVDGREMPVCSGEDGLRTLQATLAVGQAAASGARVELE</sequence>
<feature type="domain" description="Gfo/Idh/MocA-like oxidoreductase N-terminal" evidence="1">
    <location>
        <begin position="5"/>
        <end position="121"/>
    </location>
</feature>
<keyword evidence="4" id="KW-1185">Reference proteome</keyword>
<dbReference type="EMBL" id="LBNE01000013">
    <property type="protein sequence ID" value="KKO70665.1"/>
    <property type="molecule type" value="Genomic_DNA"/>
</dbReference>
<dbReference type="Pfam" id="PF01408">
    <property type="entry name" value="GFO_IDH_MocA"/>
    <property type="match status" value="1"/>
</dbReference>
<dbReference type="Proteomes" id="UP000078084">
    <property type="component" value="Unassembled WGS sequence"/>
</dbReference>
<dbReference type="RefSeq" id="WP_068374399.1">
    <property type="nucleotide sequence ID" value="NZ_CP033936.1"/>
</dbReference>
<dbReference type="Gene3D" id="3.40.50.720">
    <property type="entry name" value="NAD(P)-binding Rossmann-like Domain"/>
    <property type="match status" value="1"/>
</dbReference>
<accession>A0A171KP48</accession>